<keyword evidence="3" id="KW-0548">Nucleotidyltransferase</keyword>
<dbReference type="RefSeq" id="XP_017876343.2">
    <property type="nucleotide sequence ID" value="XM_018020854.2"/>
</dbReference>
<keyword evidence="4" id="KW-0540">Nuclease</keyword>
<dbReference type="GO" id="GO:0004519">
    <property type="term" value="F:endonuclease activity"/>
    <property type="evidence" value="ECO:0007669"/>
    <property type="project" value="UniProtKB-KW"/>
</dbReference>
<keyword evidence="6" id="KW-0378">Hydrolase</keyword>
<dbReference type="PROSITE" id="PS00141">
    <property type="entry name" value="ASP_PROTEASE"/>
    <property type="match status" value="1"/>
</dbReference>
<evidence type="ECO:0000256" key="1">
    <source>
        <dbReference type="ARBA" id="ARBA00022670"/>
    </source>
</evidence>
<accession>A0AAJ7N4D7</accession>
<evidence type="ECO:0000256" key="5">
    <source>
        <dbReference type="ARBA" id="ARBA00022759"/>
    </source>
</evidence>
<dbReference type="InterPro" id="IPR055469">
    <property type="entry name" value="DUF7041"/>
</dbReference>
<dbReference type="GeneID" id="108622773"/>
<feature type="non-terminal residue" evidence="11">
    <location>
        <position position="591"/>
    </location>
</feature>
<evidence type="ECO:0000256" key="6">
    <source>
        <dbReference type="ARBA" id="ARBA00022801"/>
    </source>
</evidence>
<dbReference type="FunFam" id="3.10.10.10:FF:000007">
    <property type="entry name" value="Retrovirus-related Pol polyprotein from transposon 17.6-like Protein"/>
    <property type="match status" value="1"/>
</dbReference>
<dbReference type="InterPro" id="IPR021109">
    <property type="entry name" value="Peptidase_aspartic_dom_sf"/>
</dbReference>
<dbReference type="InterPro" id="IPR000477">
    <property type="entry name" value="RT_dom"/>
</dbReference>
<keyword evidence="7" id="KW-0695">RNA-directed DNA polymerase</keyword>
<reference evidence="11" key="1">
    <citation type="submission" date="2025-08" db="UniProtKB">
        <authorList>
            <consortium name="RefSeq"/>
        </authorList>
    </citation>
    <scope>IDENTIFICATION</scope>
    <source>
        <tissue evidence="11">Whole body</tissue>
    </source>
</reference>
<dbReference type="GO" id="GO:0004190">
    <property type="term" value="F:aspartic-type endopeptidase activity"/>
    <property type="evidence" value="ECO:0007669"/>
    <property type="project" value="InterPro"/>
</dbReference>
<dbReference type="CDD" id="cd01647">
    <property type="entry name" value="RT_LTR"/>
    <property type="match status" value="1"/>
</dbReference>
<keyword evidence="10" id="KW-1185">Reference proteome</keyword>
<dbReference type="GO" id="GO:0006508">
    <property type="term" value="P:proteolysis"/>
    <property type="evidence" value="ECO:0007669"/>
    <property type="project" value="UniProtKB-KW"/>
</dbReference>
<evidence type="ECO:0000259" key="9">
    <source>
        <dbReference type="PROSITE" id="PS50175"/>
    </source>
</evidence>
<evidence type="ECO:0000256" key="7">
    <source>
        <dbReference type="ARBA" id="ARBA00022918"/>
    </source>
</evidence>
<dbReference type="PANTHER" id="PTHR24559">
    <property type="entry name" value="TRANSPOSON TY3-I GAG-POL POLYPROTEIN"/>
    <property type="match status" value="1"/>
</dbReference>
<dbReference type="PANTHER" id="PTHR24559:SF444">
    <property type="entry name" value="REVERSE TRANSCRIPTASE DOMAIN-CONTAINING PROTEIN"/>
    <property type="match status" value="1"/>
</dbReference>
<dbReference type="SUPFAM" id="SSF50630">
    <property type="entry name" value="Acid proteases"/>
    <property type="match status" value="1"/>
</dbReference>
<keyword evidence="1" id="KW-0645">Protease</keyword>
<dbReference type="SUPFAM" id="SSF56672">
    <property type="entry name" value="DNA/RNA polymerases"/>
    <property type="match status" value="1"/>
</dbReference>
<dbReference type="Proteomes" id="UP000694925">
    <property type="component" value="Unplaced"/>
</dbReference>
<dbReference type="AlphaFoldDB" id="A0AAJ7N4D7"/>
<dbReference type="InterPro" id="IPR053134">
    <property type="entry name" value="RNA-dir_DNA_polymerase"/>
</dbReference>
<dbReference type="Pfam" id="PF23055">
    <property type="entry name" value="DUF7041"/>
    <property type="match status" value="1"/>
</dbReference>
<dbReference type="Gene3D" id="2.40.70.10">
    <property type="entry name" value="Acid Proteases"/>
    <property type="match status" value="1"/>
</dbReference>
<organism evidence="10 11">
    <name type="scientific">Ceratina calcarata</name>
    <dbReference type="NCBI Taxonomy" id="156304"/>
    <lineage>
        <taxon>Eukaryota</taxon>
        <taxon>Metazoa</taxon>
        <taxon>Ecdysozoa</taxon>
        <taxon>Arthropoda</taxon>
        <taxon>Hexapoda</taxon>
        <taxon>Insecta</taxon>
        <taxon>Pterygota</taxon>
        <taxon>Neoptera</taxon>
        <taxon>Endopterygota</taxon>
        <taxon>Hymenoptera</taxon>
        <taxon>Apocrita</taxon>
        <taxon>Aculeata</taxon>
        <taxon>Apoidea</taxon>
        <taxon>Anthophila</taxon>
        <taxon>Apidae</taxon>
        <taxon>Ceratina</taxon>
        <taxon>Zadontomerus</taxon>
    </lineage>
</organism>
<name>A0AAJ7N4D7_9HYME</name>
<evidence type="ECO:0000256" key="3">
    <source>
        <dbReference type="ARBA" id="ARBA00022695"/>
    </source>
</evidence>
<dbReference type="Pfam" id="PF00078">
    <property type="entry name" value="RVT_1"/>
    <property type="match status" value="1"/>
</dbReference>
<proteinExistence type="predicted"/>
<evidence type="ECO:0000313" key="11">
    <source>
        <dbReference type="RefSeq" id="XP_017876343.2"/>
    </source>
</evidence>
<keyword evidence="2" id="KW-0808">Transferase</keyword>
<keyword evidence="5" id="KW-0255">Endonuclease</keyword>
<dbReference type="PROSITE" id="PS50175">
    <property type="entry name" value="ASP_PROT_RETROV"/>
    <property type="match status" value="1"/>
</dbReference>
<gene>
    <name evidence="11" type="primary">LOC108622773</name>
</gene>
<dbReference type="InterPro" id="IPR001969">
    <property type="entry name" value="Aspartic_peptidase_AS"/>
</dbReference>
<feature type="domain" description="Peptidase A2" evidence="9">
    <location>
        <begin position="292"/>
        <end position="364"/>
    </location>
</feature>
<dbReference type="KEGG" id="ccal:108622773"/>
<protein>
    <submittedName>
        <fullName evidence="11">Uncharacterized protein LOC108622773</fullName>
    </submittedName>
</protein>
<dbReference type="InterPro" id="IPR001995">
    <property type="entry name" value="Peptidase_A2_cat"/>
</dbReference>
<feature type="region of interest" description="Disordered" evidence="8">
    <location>
        <begin position="1"/>
        <end position="44"/>
    </location>
</feature>
<evidence type="ECO:0000313" key="10">
    <source>
        <dbReference type="Proteomes" id="UP000694925"/>
    </source>
</evidence>
<dbReference type="GO" id="GO:0003964">
    <property type="term" value="F:RNA-directed DNA polymerase activity"/>
    <property type="evidence" value="ECO:0007669"/>
    <property type="project" value="UniProtKB-KW"/>
</dbReference>
<dbReference type="Gene3D" id="3.10.10.10">
    <property type="entry name" value="HIV Type 1 Reverse Transcriptase, subunit A, domain 1"/>
    <property type="match status" value="1"/>
</dbReference>
<sequence length="591" mass="65602">MVNTRSTKRDSDEDSSPPQAAEDTALMDTPVSSPTQGDPASPLVAARSGKSIMHPKIQPFSKTDPALWFVQLEMVFDIAGIMDDVSRVKYLTTNLGDAVLADVRDIVMSPPVDGKYEAVKCRLLKIYAPTQDTKIQQLLRNEKLGDDKPSVFLRRLRFLADSQYQESMLRALFLDQLSHSARSILAVSARLTLDQLTEQADLVYEQLRYISAPSVASVSNEQSVSASVPQPVVASISNPDSVLSSLTAQLAMLTTSIQRLIAENRRPGLITAADFGEAFKRRLIVTDRSSGLKCLIDSGADVSVIPAGPSDHGKRQETPLYAANGTKIATFGTKLLTMDFGSSRVFPWEFVVADVTRAILGTDFLDHFQLLIDIHNKQLIDTVSSSCVRGVISSVETLSVSRVLNGNRFQSLLKEFPELQRSSWVPSKVVHNVTHCIETTGPPLTARARRLDPEKFKAAKQEFDVMLKNGICRPSCSPWASPLHLVKKKDGSWRPCGDYRRLNNVTIPDRYPIPFLHDCMTFLHGSKIFSTIDLKRAYQQIPVREQDIPKTAIITPFGLFEFPYMTFGLRNAAQSFQRFMNQVVAGLDYCS</sequence>
<evidence type="ECO:0000256" key="4">
    <source>
        <dbReference type="ARBA" id="ARBA00022722"/>
    </source>
</evidence>
<dbReference type="InterPro" id="IPR043502">
    <property type="entry name" value="DNA/RNA_pol_sf"/>
</dbReference>
<evidence type="ECO:0000256" key="8">
    <source>
        <dbReference type="SAM" id="MobiDB-lite"/>
    </source>
</evidence>
<evidence type="ECO:0000256" key="2">
    <source>
        <dbReference type="ARBA" id="ARBA00022679"/>
    </source>
</evidence>